<sequence>MAADPEKRHAVPEDLKDDERDVSDLWKQALHNYKGIVGFDLERKFDNVQAMVDFGTAEMNAFHKFRHNNKKVDKLRSLFATNIDYLQKGMQQLTSAAAPAFPPAAAIGTAITYLLTAISADYDVIIVFFDDMNSFLERVVILETRLPTHRAYQNCLMDVFTSFLTVCGFAHKYIELGRFKKWISNLLVGEDSDLGGARKKMDKKLARLQNATEFAILGNSEELKKMNGELAVNQESHMRMLEAQKEVMDSIHQDTESIRNDMAKLLKAFNDQNVKREQQHKGKLSTQDSSKPASANRIRNSLPTIEGEGHEYRILKETLVSDTCSWLFSEPLWETWIKQDDVTVRPLLALIGEPGTGKSHLAATVADRLHEIVKEDASQRTCIAHFYFRGQYKDLRTVLGALIAIINQVAEQSAPLCERINAEMTRDEVTWNAYEWKDLITKILGPAFQETSPNRLFLVLDGLDESFEQAGLLELFKIIADQKLRISIVVTTRPELLTSLSAQQEVSSIQITKEKQMPDFKSLAWNRMNNLGHLRKFSRYVQQRIAEKVEEVSPTLLYAEHLLIRLDALGREGATLQALARPLPTSLHALYETLLDECQRRMPARNQQIAAKLLHWLAFSYNFTTLDEVNTLLVLFSGDNNFTLEELPEVVAKFLQLGDPGFDAEARSKANNVGSITALRDLEHADGSSDNEDDMYNDGKLPVKFKERSMRAFFLDPPAEGSTWRWHPSEAHRQIFIESVKLVQPEPLGPDKKASQALQLYAAYRLLSHWILIDPAKHSPAENVQVMEAFASAMSHTDFGEMLSKTGMVYGKNVGTSAVTDKVGVWSEFLKTPEVRSHLSDDTAAWWADVAVDPRRCRLGLAKGYLQRIYAAADADEAVKMYQLLYGVLHVTKLANLLAVQARINFPDEFSEESSGDGEEDAKEDEAKEGEVKEDAPVQTGEEDLELEKSALGVMDLFDDIPANEAAYRAVAEVLLHHKHTKAADLTCQKALDLCHESNCLQRFKILHLRAKILLKLRQKKDALHAIVECTQDIDNADVPGPLKRQAMLTRAGVEAKLKDYNAAVDSYTRAKAVDPAGMTTGDALVKELEIVKKQSDDAGFIQRLKSWSPLDRLSWLAWDYYDEADDRSLDLRSIAIREGEGEFLVDMYKGAIQFLDRLNAGAPLRVQLSMAYFYVLGDAELARKTLDEVFDSNFIGWTYAITNDAPEDTLERAVNTMSNILYEQFRASRDPTVKAEALDALKGLMKRPFPLDVAIYSPVYLMHRRIVIATMCLKMGQASEFQARLQSILEDCFAGLHDTVGWNDSLNLEKLVISALFSRLSPHADDEAEGSDSESSDSDSDSDSDSGDEDGSDGSSEEGDEAEGEGEGKGENEGEDESDDDGPSEKDGDIRNINDICWPCEGGVCKPCDDWSYWGDDTVYYCTDCSNALLCQVCYKARYEPNEAEPAKVMHFCDRKHNYIKLPVEGWQGVKDGKLRMEGEEPVDFTEFLKKLRDEVCRDAWDRFWDGA</sequence>
<dbReference type="Gene3D" id="1.25.40.10">
    <property type="entry name" value="Tetratricopeptide repeat domain"/>
    <property type="match status" value="1"/>
</dbReference>
<feature type="region of interest" description="Disordered" evidence="2">
    <location>
        <begin position="909"/>
        <end position="943"/>
    </location>
</feature>
<dbReference type="InterPro" id="IPR027417">
    <property type="entry name" value="P-loop_NTPase"/>
</dbReference>
<evidence type="ECO:0000259" key="4">
    <source>
        <dbReference type="Pfam" id="PF24883"/>
    </source>
</evidence>
<dbReference type="InterPro" id="IPR056884">
    <property type="entry name" value="NPHP3-like_N"/>
</dbReference>
<evidence type="ECO:0000259" key="3">
    <source>
        <dbReference type="Pfam" id="PF17109"/>
    </source>
</evidence>
<keyword evidence="1" id="KW-0677">Repeat</keyword>
<feature type="region of interest" description="Disordered" evidence="2">
    <location>
        <begin position="1324"/>
        <end position="1389"/>
    </location>
</feature>
<gene>
    <name evidence="5" type="ORF">PT974_05485</name>
</gene>
<name>A0ABR0SJR2_9HYPO</name>
<dbReference type="PANTHER" id="PTHR10039:SF17">
    <property type="entry name" value="FUNGAL STAND N-TERMINAL GOODBYE DOMAIN-CONTAINING PROTEIN-RELATED"/>
    <property type="match status" value="1"/>
</dbReference>
<proteinExistence type="predicted"/>
<dbReference type="SUPFAM" id="SSF52540">
    <property type="entry name" value="P-loop containing nucleoside triphosphate hydrolases"/>
    <property type="match status" value="1"/>
</dbReference>
<feature type="region of interest" description="Disordered" evidence="2">
    <location>
        <begin position="276"/>
        <end position="302"/>
    </location>
</feature>
<accession>A0ABR0SJR2</accession>
<feature type="compositionally biased region" description="Acidic residues" evidence="2">
    <location>
        <begin position="909"/>
        <end position="924"/>
    </location>
</feature>
<reference evidence="5 6" key="1">
    <citation type="submission" date="2024-01" db="EMBL/GenBank/DDBJ databases">
        <title>Complete genome of Cladobotryum mycophilum ATHUM6906.</title>
        <authorList>
            <person name="Christinaki A.C."/>
            <person name="Myridakis A.I."/>
            <person name="Kouvelis V.N."/>
        </authorList>
    </citation>
    <scope>NUCLEOTIDE SEQUENCE [LARGE SCALE GENOMIC DNA]</scope>
    <source>
        <strain evidence="5 6">ATHUM6906</strain>
    </source>
</reference>
<organism evidence="5 6">
    <name type="scientific">Cladobotryum mycophilum</name>
    <dbReference type="NCBI Taxonomy" id="491253"/>
    <lineage>
        <taxon>Eukaryota</taxon>
        <taxon>Fungi</taxon>
        <taxon>Dikarya</taxon>
        <taxon>Ascomycota</taxon>
        <taxon>Pezizomycotina</taxon>
        <taxon>Sordariomycetes</taxon>
        <taxon>Hypocreomycetidae</taxon>
        <taxon>Hypocreales</taxon>
        <taxon>Hypocreaceae</taxon>
        <taxon>Cladobotryum</taxon>
    </lineage>
</organism>
<feature type="compositionally biased region" description="Basic and acidic residues" evidence="2">
    <location>
        <begin position="925"/>
        <end position="936"/>
    </location>
</feature>
<dbReference type="InterPro" id="IPR031350">
    <property type="entry name" value="Goodbye_dom"/>
</dbReference>
<evidence type="ECO:0000313" key="6">
    <source>
        <dbReference type="Proteomes" id="UP001338125"/>
    </source>
</evidence>
<dbReference type="EMBL" id="JAVFKD010000012">
    <property type="protein sequence ID" value="KAK5992087.1"/>
    <property type="molecule type" value="Genomic_DNA"/>
</dbReference>
<feature type="compositionally biased region" description="Polar residues" evidence="2">
    <location>
        <begin position="284"/>
        <end position="302"/>
    </location>
</feature>
<dbReference type="PANTHER" id="PTHR10039">
    <property type="entry name" value="AMELOGENIN"/>
    <property type="match status" value="1"/>
</dbReference>
<dbReference type="Pfam" id="PF24883">
    <property type="entry name" value="NPHP3_N"/>
    <property type="match status" value="1"/>
</dbReference>
<dbReference type="SUPFAM" id="SSF48452">
    <property type="entry name" value="TPR-like"/>
    <property type="match status" value="1"/>
</dbReference>
<protein>
    <recommendedName>
        <fullName evidence="7">Fungal STAND N-terminal Goodbye domain-containing protein</fullName>
    </recommendedName>
</protein>
<dbReference type="InterPro" id="IPR011990">
    <property type="entry name" value="TPR-like_helical_dom_sf"/>
</dbReference>
<evidence type="ECO:0000256" key="1">
    <source>
        <dbReference type="ARBA" id="ARBA00022737"/>
    </source>
</evidence>
<dbReference type="Proteomes" id="UP001338125">
    <property type="component" value="Unassembled WGS sequence"/>
</dbReference>
<feature type="compositionally biased region" description="Acidic residues" evidence="2">
    <location>
        <begin position="1374"/>
        <end position="1383"/>
    </location>
</feature>
<dbReference type="Pfam" id="PF17109">
    <property type="entry name" value="Goodbye"/>
    <property type="match status" value="1"/>
</dbReference>
<keyword evidence="6" id="KW-1185">Reference proteome</keyword>
<feature type="domain" description="Fungal STAND N-terminal Goodbye" evidence="3">
    <location>
        <begin position="26"/>
        <end position="139"/>
    </location>
</feature>
<comment type="caution">
    <text evidence="5">The sequence shown here is derived from an EMBL/GenBank/DDBJ whole genome shotgun (WGS) entry which is preliminary data.</text>
</comment>
<evidence type="ECO:0000313" key="5">
    <source>
        <dbReference type="EMBL" id="KAK5992087.1"/>
    </source>
</evidence>
<feature type="compositionally biased region" description="Acidic residues" evidence="2">
    <location>
        <begin position="1327"/>
        <end position="1366"/>
    </location>
</feature>
<feature type="domain" description="Nephrocystin 3-like N-terminal" evidence="4">
    <location>
        <begin position="322"/>
        <end position="493"/>
    </location>
</feature>
<dbReference type="Gene3D" id="3.40.50.300">
    <property type="entry name" value="P-loop containing nucleotide triphosphate hydrolases"/>
    <property type="match status" value="1"/>
</dbReference>
<evidence type="ECO:0000256" key="2">
    <source>
        <dbReference type="SAM" id="MobiDB-lite"/>
    </source>
</evidence>
<evidence type="ECO:0008006" key="7">
    <source>
        <dbReference type="Google" id="ProtNLM"/>
    </source>
</evidence>